<dbReference type="PANTHER" id="PTHR34413:SF2">
    <property type="entry name" value="PROPHAGE TAIL FIBER ASSEMBLY PROTEIN HOMOLOG TFAE-RELATED"/>
    <property type="match status" value="1"/>
</dbReference>
<reference evidence="1 3" key="3">
    <citation type="submission" date="2024-07" db="EMBL/GenBank/DDBJ databases">
        <authorList>
            <person name="Raymann K."/>
        </authorList>
    </citation>
    <scope>NUCLEOTIDE SEQUENCE [LARGE SCALE GENOMIC DNA]</scope>
    <source>
        <strain evidence="1 3">KZ19</strain>
    </source>
</reference>
<comment type="caution">
    <text evidence="2">The sequence shown here is derived from an EMBL/GenBank/DDBJ whole genome shotgun (WGS) entry which is preliminary data.</text>
</comment>
<reference evidence="1 3" key="2">
    <citation type="submission" date="2024-07" db="EMBL/GenBank/DDBJ databases">
        <title>Making a pathogen? Evaluating the impact of protist predation on the evolution of virulence in Serratia marcescens.</title>
        <authorList>
            <person name="Hopkins H."/>
            <person name="Lopezguerra C."/>
            <person name="Lau M.-J."/>
        </authorList>
    </citation>
    <scope>NUCLEOTIDE SEQUENCE [LARGE SCALE GENOMIC DNA]</scope>
    <source>
        <strain evidence="1 3">KZ19</strain>
    </source>
</reference>
<dbReference type="AlphaFoldDB" id="A0AAP8PVN3"/>
<dbReference type="InterPro" id="IPR003458">
    <property type="entry name" value="Phage_T4_Gp38_tail_assem"/>
</dbReference>
<accession>A0AAP8PVN3</accession>
<evidence type="ECO:0000313" key="1">
    <source>
        <dbReference type="EMBL" id="MEX3187845.1"/>
    </source>
</evidence>
<evidence type="ECO:0000313" key="3">
    <source>
        <dbReference type="Proteomes" id="UP000237365"/>
    </source>
</evidence>
<dbReference type="Proteomes" id="UP000237365">
    <property type="component" value="Unassembled WGS sequence"/>
</dbReference>
<dbReference type="Pfam" id="PF02413">
    <property type="entry name" value="Caudo_TAP"/>
    <property type="match status" value="1"/>
</dbReference>
<dbReference type="EMBL" id="PQGI01000009">
    <property type="protein sequence ID" value="POP16731.1"/>
    <property type="molecule type" value="Genomic_DNA"/>
</dbReference>
<protein>
    <submittedName>
        <fullName evidence="2">Phage tail protein</fullName>
    </submittedName>
    <submittedName>
        <fullName evidence="1">Tail fiber assembly protein</fullName>
    </submittedName>
</protein>
<name>A0AAP8PVN3_SERMA</name>
<dbReference type="EMBL" id="PQGI02000002">
    <property type="protein sequence ID" value="MEX3187845.1"/>
    <property type="molecule type" value="Genomic_DNA"/>
</dbReference>
<evidence type="ECO:0000313" key="2">
    <source>
        <dbReference type="EMBL" id="POP16731.1"/>
    </source>
</evidence>
<proteinExistence type="predicted"/>
<dbReference type="InterPro" id="IPR051220">
    <property type="entry name" value="TFA_Chaperone"/>
</dbReference>
<gene>
    <name evidence="1" type="ORF">C3R40_014590</name>
    <name evidence="2" type="ORF">C3R40_13430</name>
</gene>
<organism evidence="2">
    <name type="scientific">Serratia marcescens</name>
    <dbReference type="NCBI Taxonomy" id="615"/>
    <lineage>
        <taxon>Bacteria</taxon>
        <taxon>Pseudomonadati</taxon>
        <taxon>Pseudomonadota</taxon>
        <taxon>Gammaproteobacteria</taxon>
        <taxon>Enterobacterales</taxon>
        <taxon>Yersiniaceae</taxon>
        <taxon>Serratia</taxon>
    </lineage>
</organism>
<sequence>MSYGFSATTKAFYVYEDKESYEANGNWPEDVKPVSDQVWEKYCMQGPEGKERGANKRGLPCWVDIPAPAKETQTAVANWKKGLLLEKAGKAIAPLQDADDLGIASEAEKAALLAWKKYRVLLNRIDVEHADKITWPEVPSVA</sequence>
<dbReference type="PANTHER" id="PTHR34413">
    <property type="entry name" value="PROPHAGE TAIL FIBER ASSEMBLY PROTEIN HOMOLOG TFAE-RELATED-RELATED"/>
    <property type="match status" value="1"/>
</dbReference>
<dbReference type="RefSeq" id="WP_103681992.1">
    <property type="nucleotide sequence ID" value="NZ_PQGI02000002.1"/>
</dbReference>
<reference evidence="2" key="1">
    <citation type="submission" date="2018-01" db="EMBL/GenBank/DDBJ databases">
        <title>The opportunistic pathogen Serratia marcescens is an overlooked threat to honeybees.</title>
        <authorList>
            <person name="Raymann K."/>
            <person name="Shaffer Z."/>
            <person name="Coon K."/>
            <person name="Salisbury S."/>
            <person name="Moran N.A."/>
        </authorList>
    </citation>
    <scope>NUCLEOTIDE SEQUENCE [LARGE SCALE GENOMIC DNA]</scope>
    <source>
        <strain evidence="2">KZ19</strain>
    </source>
</reference>